<gene>
    <name evidence="2" type="ORF">ACFOOL_14820</name>
</gene>
<reference evidence="3" key="1">
    <citation type="journal article" date="2019" name="Int. J. Syst. Evol. Microbiol.">
        <title>The Global Catalogue of Microorganisms (GCM) 10K type strain sequencing project: providing services to taxonomists for standard genome sequencing and annotation.</title>
        <authorList>
            <consortium name="The Broad Institute Genomics Platform"/>
            <consortium name="The Broad Institute Genome Sequencing Center for Infectious Disease"/>
            <person name="Wu L."/>
            <person name="Ma J."/>
        </authorList>
    </citation>
    <scope>NUCLEOTIDE SEQUENCE [LARGE SCALE GENOMIC DNA]</scope>
    <source>
        <strain evidence="3">KCTC 42281</strain>
    </source>
</reference>
<keyword evidence="3" id="KW-1185">Reference proteome</keyword>
<keyword evidence="1" id="KW-0812">Transmembrane</keyword>
<keyword evidence="1" id="KW-0472">Membrane</keyword>
<dbReference type="Pfam" id="PF11003">
    <property type="entry name" value="DUF2842"/>
    <property type="match status" value="1"/>
</dbReference>
<evidence type="ECO:0000313" key="2">
    <source>
        <dbReference type="EMBL" id="MFC3706023.1"/>
    </source>
</evidence>
<dbReference type="Proteomes" id="UP001595613">
    <property type="component" value="Unassembled WGS sequence"/>
</dbReference>
<name>A0ABV7X5X3_9HYPH</name>
<dbReference type="EMBL" id="JBHRYD010000014">
    <property type="protein sequence ID" value="MFC3706023.1"/>
    <property type="molecule type" value="Genomic_DNA"/>
</dbReference>
<protein>
    <submittedName>
        <fullName evidence="2">DUF2842 domain-containing protein</fullName>
    </submittedName>
</protein>
<evidence type="ECO:0000313" key="3">
    <source>
        <dbReference type="Proteomes" id="UP001595613"/>
    </source>
</evidence>
<feature type="transmembrane region" description="Helical" evidence="1">
    <location>
        <begin position="41"/>
        <end position="64"/>
    </location>
</feature>
<proteinExistence type="predicted"/>
<dbReference type="InterPro" id="IPR021265">
    <property type="entry name" value="DUF2842"/>
</dbReference>
<accession>A0ABV7X5X3</accession>
<dbReference type="RefSeq" id="WP_380098053.1">
    <property type="nucleotide sequence ID" value="NZ_JBHRYD010000014.1"/>
</dbReference>
<comment type="caution">
    <text evidence="2">The sequence shown here is derived from an EMBL/GenBank/DDBJ whole genome shotgun (WGS) entry which is preliminary data.</text>
</comment>
<sequence>MNQRSRKLLGAFLLVGSIGLWSALATWVYLALPEGLPGLVLIGFFIVAGMGWLLPAMAIIAWMARPDRG</sequence>
<keyword evidence="1" id="KW-1133">Transmembrane helix</keyword>
<evidence type="ECO:0000256" key="1">
    <source>
        <dbReference type="SAM" id="Phobius"/>
    </source>
</evidence>
<organism evidence="2 3">
    <name type="scientific">Devosia honganensis</name>
    <dbReference type="NCBI Taxonomy" id="1610527"/>
    <lineage>
        <taxon>Bacteria</taxon>
        <taxon>Pseudomonadati</taxon>
        <taxon>Pseudomonadota</taxon>
        <taxon>Alphaproteobacteria</taxon>
        <taxon>Hyphomicrobiales</taxon>
        <taxon>Devosiaceae</taxon>
        <taxon>Devosia</taxon>
    </lineage>
</organism>